<evidence type="ECO:0000313" key="2">
    <source>
        <dbReference type="EMBL" id="SKA24540.1"/>
    </source>
</evidence>
<dbReference type="AlphaFoldDB" id="A0A1T4S890"/>
<name>A0A1T4S890_9HYPH</name>
<dbReference type="RefSeq" id="WP_085936089.1">
    <property type="nucleotide sequence ID" value="NZ_FUWJ01000007.1"/>
</dbReference>
<dbReference type="OrthoDB" id="7873969at2"/>
<dbReference type="GO" id="GO:0006310">
    <property type="term" value="P:DNA recombination"/>
    <property type="evidence" value="ECO:0007669"/>
    <property type="project" value="UniProtKB-KW"/>
</dbReference>
<evidence type="ECO:0000256" key="1">
    <source>
        <dbReference type="ARBA" id="ARBA00023172"/>
    </source>
</evidence>
<dbReference type="InterPro" id="IPR011010">
    <property type="entry name" value="DNA_brk_join_enz"/>
</dbReference>
<sequence>MSKIGVPYLQSFTNDDGTRRHYFAPRQADRRHGWATVRLHDRFERPIRDDLEAAQACAAVADIYRRWRNGEDGYGPWRIDKLGRVVEAPARKKQKGKLYPPGTIGAMVADFRAHPMFGELSAKTQKEYTTYLGLLVEQFGETQWRRLSPGAARTWLMQRAIAGGKSGAHALYRTARAFFNQVRLIYEDVDHPGIVPKHENPLASLNLSLPSSNPLPWPREAVRAFIELADGQGQPSLGDAMVFMSWLGVRRQDWLDWPADFFDRPLLAFQQSKTGVPNVIPWDQVPELVARVAAARARQAASAVRAARFFTDRAGVPWRGASHFRDAFNDLREQLAATHPSFPTRYYVGLVAGDPLAVPTEKLTIRTLRHTCVTFNFDAGVPAELIRGITGHSADEIEDILKHYRARTADQAAAALQLRLDHEAKGAKA</sequence>
<proteinExistence type="predicted"/>
<keyword evidence="3" id="KW-1185">Reference proteome</keyword>
<accession>A0A1T4S890</accession>
<dbReference type="Gene3D" id="1.10.443.10">
    <property type="entry name" value="Intergrase catalytic core"/>
    <property type="match status" value="1"/>
</dbReference>
<dbReference type="GO" id="GO:0015074">
    <property type="term" value="P:DNA integration"/>
    <property type="evidence" value="ECO:0007669"/>
    <property type="project" value="InterPro"/>
</dbReference>
<dbReference type="EMBL" id="FUWJ01000007">
    <property type="protein sequence ID" value="SKA24540.1"/>
    <property type="molecule type" value="Genomic_DNA"/>
</dbReference>
<reference evidence="3" key="1">
    <citation type="submission" date="2017-02" db="EMBL/GenBank/DDBJ databases">
        <authorList>
            <person name="Varghese N."/>
            <person name="Submissions S."/>
        </authorList>
    </citation>
    <scope>NUCLEOTIDE SEQUENCE [LARGE SCALE GENOMIC DNA]</scope>
    <source>
        <strain evidence="3">ATCC 27094</strain>
    </source>
</reference>
<evidence type="ECO:0008006" key="4">
    <source>
        <dbReference type="Google" id="ProtNLM"/>
    </source>
</evidence>
<dbReference type="STRING" id="225324.SAMN02745126_04415"/>
<dbReference type="Proteomes" id="UP000190092">
    <property type="component" value="Unassembled WGS sequence"/>
</dbReference>
<dbReference type="GO" id="GO:0003677">
    <property type="term" value="F:DNA binding"/>
    <property type="evidence" value="ECO:0007669"/>
    <property type="project" value="InterPro"/>
</dbReference>
<keyword evidence="1" id="KW-0233">DNA recombination</keyword>
<protein>
    <recommendedName>
        <fullName evidence="4">Phage integrase family protein</fullName>
    </recommendedName>
</protein>
<gene>
    <name evidence="2" type="ORF">SAMN02745126_04415</name>
</gene>
<evidence type="ECO:0000313" key="3">
    <source>
        <dbReference type="Proteomes" id="UP000190092"/>
    </source>
</evidence>
<dbReference type="InterPro" id="IPR013762">
    <property type="entry name" value="Integrase-like_cat_sf"/>
</dbReference>
<organism evidence="2 3">
    <name type="scientific">Enhydrobacter aerosaccus</name>
    <dbReference type="NCBI Taxonomy" id="225324"/>
    <lineage>
        <taxon>Bacteria</taxon>
        <taxon>Pseudomonadati</taxon>
        <taxon>Pseudomonadota</taxon>
        <taxon>Alphaproteobacteria</taxon>
        <taxon>Hyphomicrobiales</taxon>
        <taxon>Enhydrobacter</taxon>
    </lineage>
</organism>
<dbReference type="SUPFAM" id="SSF56349">
    <property type="entry name" value="DNA breaking-rejoining enzymes"/>
    <property type="match status" value="1"/>
</dbReference>